<evidence type="ECO:0000313" key="1">
    <source>
        <dbReference type="EMBL" id="KAK2191741.1"/>
    </source>
</evidence>
<gene>
    <name evidence="1" type="ORF">NP493_46g00006</name>
</gene>
<keyword evidence="2" id="KW-1185">Reference proteome</keyword>
<reference evidence="1" key="1">
    <citation type="journal article" date="2023" name="Mol. Biol. Evol.">
        <title>Third-Generation Sequencing Reveals the Adaptive Role of the Epigenome in Three Deep-Sea Polychaetes.</title>
        <authorList>
            <person name="Perez M."/>
            <person name="Aroh O."/>
            <person name="Sun Y."/>
            <person name="Lan Y."/>
            <person name="Juniper S.K."/>
            <person name="Young C.R."/>
            <person name="Angers B."/>
            <person name="Qian P.Y."/>
        </authorList>
    </citation>
    <scope>NUCLEOTIDE SEQUENCE</scope>
    <source>
        <strain evidence="1">R07B-5</strain>
    </source>
</reference>
<sequence length="127" mass="14734">MAHCTKLPCCSQLPCKVAPVASLPWRRTLTPWRLSVCHHCRRHRRRGASECHCHIVLSTGPIRRHATWAWAHMHSGKVVQWRAFCQGHKCHQGRPSLPGCYRRRSSLRSRLHSYQDTANMDHGPWSK</sequence>
<dbReference type="Proteomes" id="UP001209878">
    <property type="component" value="Unassembled WGS sequence"/>
</dbReference>
<organism evidence="1 2">
    <name type="scientific">Ridgeia piscesae</name>
    <name type="common">Tubeworm</name>
    <dbReference type="NCBI Taxonomy" id="27915"/>
    <lineage>
        <taxon>Eukaryota</taxon>
        <taxon>Metazoa</taxon>
        <taxon>Spiralia</taxon>
        <taxon>Lophotrochozoa</taxon>
        <taxon>Annelida</taxon>
        <taxon>Polychaeta</taxon>
        <taxon>Sedentaria</taxon>
        <taxon>Canalipalpata</taxon>
        <taxon>Sabellida</taxon>
        <taxon>Siboglinidae</taxon>
        <taxon>Ridgeia</taxon>
    </lineage>
</organism>
<accession>A0AAD9UJL0</accession>
<proteinExistence type="predicted"/>
<protein>
    <submittedName>
        <fullName evidence="1">Uncharacterized protein</fullName>
    </submittedName>
</protein>
<name>A0AAD9UJL0_RIDPI</name>
<dbReference type="AlphaFoldDB" id="A0AAD9UJL0"/>
<comment type="caution">
    <text evidence="1">The sequence shown here is derived from an EMBL/GenBank/DDBJ whole genome shotgun (WGS) entry which is preliminary data.</text>
</comment>
<dbReference type="EMBL" id="JAODUO010000046">
    <property type="protein sequence ID" value="KAK2191741.1"/>
    <property type="molecule type" value="Genomic_DNA"/>
</dbReference>
<evidence type="ECO:0000313" key="2">
    <source>
        <dbReference type="Proteomes" id="UP001209878"/>
    </source>
</evidence>